<gene>
    <name evidence="2" type="ORF">MJA45_02880</name>
</gene>
<dbReference type="CDD" id="cd00077">
    <property type="entry name" value="HDc"/>
    <property type="match status" value="1"/>
</dbReference>
<sequence>MKNQASPATEWVQLAGQFARDNKQTSFLLKRMKAHDIFIYEHSLREAYYSLLLAQGLGLSGKEQEVLYRSALLMDIGKLRVTYKVEANLDESGTPSILMHPQYSADILKPFIDRGLVDGEAVLQHHENLDGTGYPYYRTWEDITLNARILRVADSFAAATSYDKRKGTVLGIEAALDELYRWSDMMYDADLVNMLCHYYGAEIKKDKPEKTSTLRLINH</sequence>
<dbReference type="Pfam" id="PF13487">
    <property type="entry name" value="HD_5"/>
    <property type="match status" value="1"/>
</dbReference>
<dbReference type="RefSeq" id="WP_315605799.1">
    <property type="nucleotide sequence ID" value="NZ_CP130318.1"/>
</dbReference>
<dbReference type="PROSITE" id="PS51832">
    <property type="entry name" value="HD_GYP"/>
    <property type="match status" value="1"/>
</dbReference>
<proteinExistence type="predicted"/>
<reference evidence="2 3" key="1">
    <citation type="submission" date="2022-02" db="EMBL/GenBank/DDBJ databases">
        <title>Paenibacillus sp. MBLB1776 Whole Genome Shotgun Sequencing.</title>
        <authorList>
            <person name="Hwang C.Y."/>
            <person name="Cho E.-S."/>
            <person name="Seo M.-J."/>
        </authorList>
    </citation>
    <scope>NUCLEOTIDE SEQUENCE [LARGE SCALE GENOMIC DNA]</scope>
    <source>
        <strain evidence="2 3">MBLB1776</strain>
    </source>
</reference>
<accession>A0AA96LDZ1</accession>
<evidence type="ECO:0000313" key="2">
    <source>
        <dbReference type="EMBL" id="WNQ12022.1"/>
    </source>
</evidence>
<dbReference type="InterPro" id="IPR037522">
    <property type="entry name" value="HD_GYP_dom"/>
</dbReference>
<dbReference type="Gene3D" id="1.10.3210.10">
    <property type="entry name" value="Hypothetical protein af1432"/>
    <property type="match status" value="1"/>
</dbReference>
<dbReference type="PANTHER" id="PTHR43155">
    <property type="entry name" value="CYCLIC DI-GMP PHOSPHODIESTERASE PA4108-RELATED"/>
    <property type="match status" value="1"/>
</dbReference>
<dbReference type="SMART" id="SM00471">
    <property type="entry name" value="HDc"/>
    <property type="match status" value="1"/>
</dbReference>
<protein>
    <submittedName>
        <fullName evidence="2">HD domain-containing protein</fullName>
    </submittedName>
</protein>
<evidence type="ECO:0000259" key="1">
    <source>
        <dbReference type="PROSITE" id="PS51832"/>
    </source>
</evidence>
<keyword evidence="3" id="KW-1185">Reference proteome</keyword>
<dbReference type="PANTHER" id="PTHR43155:SF2">
    <property type="entry name" value="CYCLIC DI-GMP PHOSPHODIESTERASE PA4108"/>
    <property type="match status" value="1"/>
</dbReference>
<dbReference type="KEGG" id="paun:MJA45_02880"/>
<organism evidence="2 3">
    <name type="scientific">Paenibacillus aurantius</name>
    <dbReference type="NCBI Taxonomy" id="2918900"/>
    <lineage>
        <taxon>Bacteria</taxon>
        <taxon>Bacillati</taxon>
        <taxon>Bacillota</taxon>
        <taxon>Bacilli</taxon>
        <taxon>Bacillales</taxon>
        <taxon>Paenibacillaceae</taxon>
        <taxon>Paenibacillus</taxon>
    </lineage>
</organism>
<dbReference type="EMBL" id="CP130318">
    <property type="protein sequence ID" value="WNQ12022.1"/>
    <property type="molecule type" value="Genomic_DNA"/>
</dbReference>
<evidence type="ECO:0000313" key="3">
    <source>
        <dbReference type="Proteomes" id="UP001305702"/>
    </source>
</evidence>
<dbReference type="InterPro" id="IPR003607">
    <property type="entry name" value="HD/PDEase_dom"/>
</dbReference>
<feature type="domain" description="HD-GYP" evidence="1">
    <location>
        <begin position="17"/>
        <end position="211"/>
    </location>
</feature>
<dbReference type="SUPFAM" id="SSF109604">
    <property type="entry name" value="HD-domain/PDEase-like"/>
    <property type="match status" value="1"/>
</dbReference>
<dbReference type="Proteomes" id="UP001305702">
    <property type="component" value="Chromosome"/>
</dbReference>
<name>A0AA96LDZ1_9BACL</name>
<dbReference type="AlphaFoldDB" id="A0AA96LDZ1"/>